<evidence type="ECO:0000256" key="3">
    <source>
        <dbReference type="ARBA" id="ARBA00023015"/>
    </source>
</evidence>
<proteinExistence type="predicted"/>
<accession>A0A146MC25</accession>
<feature type="compositionally biased region" description="Basic and acidic residues" evidence="6">
    <location>
        <begin position="56"/>
        <end position="76"/>
    </location>
</feature>
<protein>
    <recommendedName>
        <fullName evidence="2">Regulatory protein zeste</fullName>
    </recommendedName>
</protein>
<organism evidence="8">
    <name type="scientific">Lygus hesperus</name>
    <name type="common">Western plant bug</name>
    <dbReference type="NCBI Taxonomy" id="30085"/>
    <lineage>
        <taxon>Eukaryota</taxon>
        <taxon>Metazoa</taxon>
        <taxon>Ecdysozoa</taxon>
        <taxon>Arthropoda</taxon>
        <taxon>Hexapoda</taxon>
        <taxon>Insecta</taxon>
        <taxon>Pterygota</taxon>
        <taxon>Neoptera</taxon>
        <taxon>Paraneoptera</taxon>
        <taxon>Hemiptera</taxon>
        <taxon>Heteroptera</taxon>
        <taxon>Panheteroptera</taxon>
        <taxon>Cimicomorpha</taxon>
        <taxon>Miridae</taxon>
        <taxon>Mirini</taxon>
        <taxon>Lygus</taxon>
    </lineage>
</organism>
<dbReference type="AlphaFoldDB" id="A0A146MC25"/>
<feature type="non-terminal residue" evidence="8">
    <location>
        <position position="189"/>
    </location>
</feature>
<gene>
    <name evidence="8" type="ORF">g.88970</name>
</gene>
<comment type="subunit">
    <text evidence="1">Self-associates forming complexes of several hundred monomers.</text>
</comment>
<feature type="non-terminal residue" evidence="8">
    <location>
        <position position="1"/>
    </location>
</feature>
<evidence type="ECO:0000259" key="7">
    <source>
        <dbReference type="Pfam" id="PF13873"/>
    </source>
</evidence>
<feature type="domain" description="Myb/SANT-like DNA-binding" evidence="7">
    <location>
        <begin position="109"/>
        <end position="181"/>
    </location>
</feature>
<evidence type="ECO:0000256" key="4">
    <source>
        <dbReference type="ARBA" id="ARBA00023163"/>
    </source>
</evidence>
<evidence type="ECO:0000256" key="2">
    <source>
        <dbReference type="ARBA" id="ARBA00016807"/>
    </source>
</evidence>
<name>A0A146MC25_LYGHE</name>
<keyword evidence="4" id="KW-0804">Transcription</keyword>
<sequence length="189" mass="21341">ITTFEKRLLALDKQVEEDGVTGSTDTPLLDKDTYEGADISDGFENSDTDDGAWLIDETRNSETKDTQSIDIDRNSSKMEQQLHQPKATLEHSLNVSNLVGDSTTNQSWRGRRMRKEQKDALIDFLERNKEILRDSDGPKGRAYKEMWDNLANLLNSLPGPQNSVTKWRQGLSCLKSIARRKQNVADGKA</sequence>
<feature type="region of interest" description="Disordered" evidence="6">
    <location>
        <begin position="17"/>
        <end position="83"/>
    </location>
</feature>
<dbReference type="EMBL" id="GDHC01001844">
    <property type="protein sequence ID" value="JAQ16785.1"/>
    <property type="molecule type" value="Transcribed_RNA"/>
</dbReference>
<evidence type="ECO:0000256" key="5">
    <source>
        <dbReference type="ARBA" id="ARBA00025466"/>
    </source>
</evidence>
<dbReference type="InterPro" id="IPR028002">
    <property type="entry name" value="Myb_DNA-bind_5"/>
</dbReference>
<evidence type="ECO:0000256" key="6">
    <source>
        <dbReference type="SAM" id="MobiDB-lite"/>
    </source>
</evidence>
<evidence type="ECO:0000256" key="1">
    <source>
        <dbReference type="ARBA" id="ARBA00011764"/>
    </source>
</evidence>
<evidence type="ECO:0000313" key="8">
    <source>
        <dbReference type="EMBL" id="JAQ16785.1"/>
    </source>
</evidence>
<dbReference type="Pfam" id="PF13873">
    <property type="entry name" value="Myb_DNA-bind_5"/>
    <property type="match status" value="1"/>
</dbReference>
<comment type="function">
    <text evidence="5">Involved in transvection phenomena (= synapsis-dependent gene expression), where the synaptic pairing of chromosomes carrying genes with which zeste interacts influences the expression of these genes. Zeste binds to DNA and stimulates transcription from a nearby promoter.</text>
</comment>
<reference evidence="8" key="1">
    <citation type="journal article" date="2016" name="Gigascience">
        <title>De novo construction of an expanded transcriptome assembly for the western tarnished plant bug, Lygus hesperus.</title>
        <authorList>
            <person name="Tassone E.E."/>
            <person name="Geib S.M."/>
            <person name="Hall B."/>
            <person name="Fabrick J.A."/>
            <person name="Brent C.S."/>
            <person name="Hull J.J."/>
        </authorList>
    </citation>
    <scope>NUCLEOTIDE SEQUENCE</scope>
</reference>
<keyword evidence="3" id="KW-0805">Transcription regulation</keyword>